<name>A0A917EB62_9SPHN</name>
<organism evidence="1 2">
    <name type="scientific">Sandarakinorhabdus glacialis</name>
    <dbReference type="NCBI Taxonomy" id="1614636"/>
    <lineage>
        <taxon>Bacteria</taxon>
        <taxon>Pseudomonadati</taxon>
        <taxon>Pseudomonadota</taxon>
        <taxon>Alphaproteobacteria</taxon>
        <taxon>Sphingomonadales</taxon>
        <taxon>Sphingosinicellaceae</taxon>
        <taxon>Sandarakinorhabdus</taxon>
    </lineage>
</organism>
<dbReference type="RefSeq" id="WP_188763985.1">
    <property type="nucleotide sequence ID" value="NZ_BMJM01000014.1"/>
</dbReference>
<dbReference type="AlphaFoldDB" id="A0A917EB62"/>
<reference evidence="1" key="1">
    <citation type="journal article" date="2014" name="Int. J. Syst. Evol. Microbiol.">
        <title>Complete genome sequence of Corynebacterium casei LMG S-19264T (=DSM 44701T), isolated from a smear-ripened cheese.</title>
        <authorList>
            <consortium name="US DOE Joint Genome Institute (JGI-PGF)"/>
            <person name="Walter F."/>
            <person name="Albersmeier A."/>
            <person name="Kalinowski J."/>
            <person name="Ruckert C."/>
        </authorList>
    </citation>
    <scope>NUCLEOTIDE SEQUENCE</scope>
    <source>
        <strain evidence="1">CGMCC 1.15519</strain>
    </source>
</reference>
<protein>
    <submittedName>
        <fullName evidence="1">Uncharacterized protein</fullName>
    </submittedName>
</protein>
<dbReference type="EMBL" id="BMJM01000014">
    <property type="protein sequence ID" value="GGE20516.1"/>
    <property type="molecule type" value="Genomic_DNA"/>
</dbReference>
<evidence type="ECO:0000313" key="1">
    <source>
        <dbReference type="EMBL" id="GGE20516.1"/>
    </source>
</evidence>
<evidence type="ECO:0000313" key="2">
    <source>
        <dbReference type="Proteomes" id="UP000635071"/>
    </source>
</evidence>
<accession>A0A917EB62</accession>
<proteinExistence type="predicted"/>
<sequence length="177" mass="18133">MMPLGALVGLVRGLPRPLLYLLGGVLAAALVWRWHGSQISAAFAAGGRAQLAADTQRFAAAGAAAASAQAAVAAKLAVRQSEISKGAGDALAQRSDDLDRGYDDLRLRWAAYRRDAGTRGATAVSGAAGGVDDKACTAGGWVSFDIAAAAAEAADLAIAKDDAWIAWVGAQEREWVE</sequence>
<keyword evidence="2" id="KW-1185">Reference proteome</keyword>
<reference evidence="1" key="2">
    <citation type="submission" date="2020-09" db="EMBL/GenBank/DDBJ databases">
        <authorList>
            <person name="Sun Q."/>
            <person name="Zhou Y."/>
        </authorList>
    </citation>
    <scope>NUCLEOTIDE SEQUENCE</scope>
    <source>
        <strain evidence="1">CGMCC 1.15519</strain>
    </source>
</reference>
<gene>
    <name evidence="1" type="ORF">GCM10011529_28980</name>
</gene>
<comment type="caution">
    <text evidence="1">The sequence shown here is derived from an EMBL/GenBank/DDBJ whole genome shotgun (WGS) entry which is preliminary data.</text>
</comment>
<dbReference type="Proteomes" id="UP000635071">
    <property type="component" value="Unassembled WGS sequence"/>
</dbReference>